<feature type="compositionally biased region" description="Basic residues" evidence="1">
    <location>
        <begin position="49"/>
        <end position="62"/>
    </location>
</feature>
<reference evidence="2" key="3">
    <citation type="journal article" date="2017" name="Nature">
        <title>Genome sequence of the progenitor of the wheat D genome Aegilops tauschii.</title>
        <authorList>
            <person name="Luo M.C."/>
            <person name="Gu Y.Q."/>
            <person name="Puiu D."/>
            <person name="Wang H."/>
            <person name="Twardziok S.O."/>
            <person name="Deal K.R."/>
            <person name="Huo N."/>
            <person name="Zhu T."/>
            <person name="Wang L."/>
            <person name="Wang Y."/>
            <person name="McGuire P.E."/>
            <person name="Liu S."/>
            <person name="Long H."/>
            <person name="Ramasamy R.K."/>
            <person name="Rodriguez J.C."/>
            <person name="Van S.L."/>
            <person name="Yuan L."/>
            <person name="Wang Z."/>
            <person name="Xia Z."/>
            <person name="Xiao L."/>
            <person name="Anderson O.D."/>
            <person name="Ouyang S."/>
            <person name="Liang Y."/>
            <person name="Zimin A.V."/>
            <person name="Pertea G."/>
            <person name="Qi P."/>
            <person name="Bennetzen J.L."/>
            <person name="Dai X."/>
            <person name="Dawson M.W."/>
            <person name="Muller H.G."/>
            <person name="Kugler K."/>
            <person name="Rivarola-Duarte L."/>
            <person name="Spannagl M."/>
            <person name="Mayer K.F.X."/>
            <person name="Lu F.H."/>
            <person name="Bevan M.W."/>
            <person name="Leroy P."/>
            <person name="Li P."/>
            <person name="You F.M."/>
            <person name="Sun Q."/>
            <person name="Liu Z."/>
            <person name="Lyons E."/>
            <person name="Wicker T."/>
            <person name="Salzberg S.L."/>
            <person name="Devos K.M."/>
            <person name="Dvorak J."/>
        </authorList>
    </citation>
    <scope>NUCLEOTIDE SEQUENCE [LARGE SCALE GENOMIC DNA]</scope>
    <source>
        <strain evidence="2">cv. AL8/78</strain>
    </source>
</reference>
<dbReference type="Gramene" id="AET3Gv20194300.1">
    <property type="protein sequence ID" value="AET3Gv20194300.1"/>
    <property type="gene ID" value="AET3Gv20194300"/>
</dbReference>
<reference evidence="2" key="4">
    <citation type="submission" date="2019-03" db="UniProtKB">
        <authorList>
            <consortium name="EnsemblPlants"/>
        </authorList>
    </citation>
    <scope>IDENTIFICATION</scope>
</reference>
<dbReference type="Proteomes" id="UP000015105">
    <property type="component" value="Chromosome 3D"/>
</dbReference>
<reference evidence="3" key="2">
    <citation type="journal article" date="2017" name="Nat. Plants">
        <title>The Aegilops tauschii genome reveals multiple impacts of transposons.</title>
        <authorList>
            <person name="Zhao G."/>
            <person name="Zou C."/>
            <person name="Li K."/>
            <person name="Wang K."/>
            <person name="Li T."/>
            <person name="Gao L."/>
            <person name="Zhang X."/>
            <person name="Wang H."/>
            <person name="Yang Z."/>
            <person name="Liu X."/>
            <person name="Jiang W."/>
            <person name="Mao L."/>
            <person name="Kong X."/>
            <person name="Jiao Y."/>
            <person name="Jia J."/>
        </authorList>
    </citation>
    <scope>NUCLEOTIDE SEQUENCE [LARGE SCALE GENOMIC DNA]</scope>
    <source>
        <strain evidence="3">cv. AL8/78</strain>
    </source>
</reference>
<dbReference type="AlphaFoldDB" id="A0A453E237"/>
<dbReference type="EnsemblPlants" id="AET3Gv20194300.1">
    <property type="protein sequence ID" value="AET3Gv20194300.1"/>
    <property type="gene ID" value="AET3Gv20194300"/>
</dbReference>
<feature type="region of interest" description="Disordered" evidence="1">
    <location>
        <begin position="1"/>
        <end position="62"/>
    </location>
</feature>
<name>A0A453E237_AEGTS</name>
<sequence>KQRQRRELASPLKPPWSASAALPKPLTPFAATKQRQRRERAPLQLSRNPSRRSGRLRSGRLAKKTPSGVACCYGCGALLHTGEEGSPGHVEPATYDLVEAWELL</sequence>
<keyword evidence="3" id="KW-1185">Reference proteome</keyword>
<reference evidence="3" key="1">
    <citation type="journal article" date="2014" name="Science">
        <title>Ancient hybridizations among the ancestral genomes of bread wheat.</title>
        <authorList>
            <consortium name="International Wheat Genome Sequencing Consortium,"/>
            <person name="Marcussen T."/>
            <person name="Sandve S.R."/>
            <person name="Heier L."/>
            <person name="Spannagl M."/>
            <person name="Pfeifer M."/>
            <person name="Jakobsen K.S."/>
            <person name="Wulff B.B."/>
            <person name="Steuernagel B."/>
            <person name="Mayer K.F."/>
            <person name="Olsen O.A."/>
        </authorList>
    </citation>
    <scope>NUCLEOTIDE SEQUENCE [LARGE SCALE GENOMIC DNA]</scope>
    <source>
        <strain evidence="3">cv. AL8/78</strain>
    </source>
</reference>
<organism evidence="2 3">
    <name type="scientific">Aegilops tauschii subsp. strangulata</name>
    <name type="common">Goatgrass</name>
    <dbReference type="NCBI Taxonomy" id="200361"/>
    <lineage>
        <taxon>Eukaryota</taxon>
        <taxon>Viridiplantae</taxon>
        <taxon>Streptophyta</taxon>
        <taxon>Embryophyta</taxon>
        <taxon>Tracheophyta</taxon>
        <taxon>Spermatophyta</taxon>
        <taxon>Magnoliopsida</taxon>
        <taxon>Liliopsida</taxon>
        <taxon>Poales</taxon>
        <taxon>Poaceae</taxon>
        <taxon>BOP clade</taxon>
        <taxon>Pooideae</taxon>
        <taxon>Triticodae</taxon>
        <taxon>Triticeae</taxon>
        <taxon>Triticinae</taxon>
        <taxon>Aegilops</taxon>
    </lineage>
</organism>
<accession>A0A453E237</accession>
<evidence type="ECO:0000256" key="1">
    <source>
        <dbReference type="SAM" id="MobiDB-lite"/>
    </source>
</evidence>
<reference evidence="2" key="5">
    <citation type="journal article" date="2021" name="G3 (Bethesda)">
        <title>Aegilops tauschii genome assembly Aet v5.0 features greater sequence contiguity and improved annotation.</title>
        <authorList>
            <person name="Wang L."/>
            <person name="Zhu T."/>
            <person name="Rodriguez J.C."/>
            <person name="Deal K.R."/>
            <person name="Dubcovsky J."/>
            <person name="McGuire P.E."/>
            <person name="Lux T."/>
            <person name="Spannagl M."/>
            <person name="Mayer K.F.X."/>
            <person name="Baldrich P."/>
            <person name="Meyers B.C."/>
            <person name="Huo N."/>
            <person name="Gu Y.Q."/>
            <person name="Zhou H."/>
            <person name="Devos K.M."/>
            <person name="Bennetzen J.L."/>
            <person name="Unver T."/>
            <person name="Budak H."/>
            <person name="Gulick P.J."/>
            <person name="Galiba G."/>
            <person name="Kalapos B."/>
            <person name="Nelson D.R."/>
            <person name="Li P."/>
            <person name="You F.M."/>
            <person name="Luo M.C."/>
            <person name="Dvorak J."/>
        </authorList>
    </citation>
    <scope>NUCLEOTIDE SEQUENCE [LARGE SCALE GENOMIC DNA]</scope>
    <source>
        <strain evidence="2">cv. AL8/78</strain>
    </source>
</reference>
<evidence type="ECO:0000313" key="2">
    <source>
        <dbReference type="EnsemblPlants" id="AET3Gv20194300.1"/>
    </source>
</evidence>
<proteinExistence type="predicted"/>
<evidence type="ECO:0000313" key="3">
    <source>
        <dbReference type="Proteomes" id="UP000015105"/>
    </source>
</evidence>
<protein>
    <submittedName>
        <fullName evidence="2">Uncharacterized protein</fullName>
    </submittedName>
</protein>